<dbReference type="FunFam" id="1.20.1070.10:FF:000035">
    <property type="entry name" value="C-C chemokine receptor type 6"/>
    <property type="match status" value="1"/>
</dbReference>
<dbReference type="PANTHER" id="PTHR10489:SF910">
    <property type="entry name" value="ATYPICAL CHEMOKINE RECEPTOR 4"/>
    <property type="match status" value="1"/>
</dbReference>
<dbReference type="GO" id="GO:0007204">
    <property type="term" value="P:positive regulation of cytosolic calcium ion concentration"/>
    <property type="evidence" value="ECO:0007669"/>
    <property type="project" value="TreeGrafter"/>
</dbReference>
<dbReference type="PRINTS" id="PR00657">
    <property type="entry name" value="CCCHEMOKINER"/>
</dbReference>
<dbReference type="GO" id="GO:0060326">
    <property type="term" value="P:cell chemotaxis"/>
    <property type="evidence" value="ECO:0007669"/>
    <property type="project" value="TreeGrafter"/>
</dbReference>
<keyword evidence="7 10" id="KW-0675">Receptor</keyword>
<keyword evidence="5 10" id="KW-0297">G-protein coupled receptor</keyword>
<evidence type="ECO:0000256" key="5">
    <source>
        <dbReference type="ARBA" id="ARBA00023040"/>
    </source>
</evidence>
<reference evidence="13" key="2">
    <citation type="submission" date="2025-08" db="UniProtKB">
        <authorList>
            <consortium name="Ensembl"/>
        </authorList>
    </citation>
    <scope>IDENTIFICATION</scope>
</reference>
<evidence type="ECO:0000259" key="12">
    <source>
        <dbReference type="PROSITE" id="PS50262"/>
    </source>
</evidence>
<dbReference type="GO" id="GO:0019957">
    <property type="term" value="F:C-C chemokine binding"/>
    <property type="evidence" value="ECO:0007669"/>
    <property type="project" value="TreeGrafter"/>
</dbReference>
<dbReference type="GO" id="GO:0009897">
    <property type="term" value="C:external side of plasma membrane"/>
    <property type="evidence" value="ECO:0007669"/>
    <property type="project" value="TreeGrafter"/>
</dbReference>
<keyword evidence="9 10" id="KW-0807">Transducer</keyword>
<dbReference type="GO" id="GO:0005044">
    <property type="term" value="F:scavenger receptor activity"/>
    <property type="evidence" value="ECO:0007669"/>
    <property type="project" value="InterPro"/>
</dbReference>
<organism evidence="13 14">
    <name type="scientific">Pygocentrus nattereri</name>
    <name type="common">Red-bellied piranha</name>
    <dbReference type="NCBI Taxonomy" id="42514"/>
    <lineage>
        <taxon>Eukaryota</taxon>
        <taxon>Metazoa</taxon>
        <taxon>Chordata</taxon>
        <taxon>Craniata</taxon>
        <taxon>Vertebrata</taxon>
        <taxon>Euteleostomi</taxon>
        <taxon>Actinopterygii</taxon>
        <taxon>Neopterygii</taxon>
        <taxon>Teleostei</taxon>
        <taxon>Ostariophysi</taxon>
        <taxon>Characiformes</taxon>
        <taxon>Characoidei</taxon>
        <taxon>Pygocentrus</taxon>
    </lineage>
</organism>
<keyword evidence="3 10" id="KW-0812">Transmembrane</keyword>
<accession>A0A3B4D7Q8</accession>
<dbReference type="Pfam" id="PF00001">
    <property type="entry name" value="7tm_1"/>
    <property type="match status" value="1"/>
</dbReference>
<proteinExistence type="inferred from homology"/>
<dbReference type="SUPFAM" id="SSF81321">
    <property type="entry name" value="Family A G protein-coupled receptor-like"/>
    <property type="match status" value="1"/>
</dbReference>
<keyword evidence="14" id="KW-1185">Reference proteome</keyword>
<evidence type="ECO:0000256" key="11">
    <source>
        <dbReference type="SAM" id="Phobius"/>
    </source>
</evidence>
<comment type="subcellular location">
    <subcellularLocation>
        <location evidence="1">Cell membrane</location>
        <topology evidence="1">Multi-pass membrane protein</topology>
    </subcellularLocation>
</comment>
<keyword evidence="2" id="KW-1003">Cell membrane</keyword>
<dbReference type="Gene3D" id="1.20.1070.10">
    <property type="entry name" value="Rhodopsin 7-helix transmembrane proteins"/>
    <property type="match status" value="1"/>
</dbReference>
<feature type="transmembrane region" description="Helical" evidence="11">
    <location>
        <begin position="41"/>
        <end position="66"/>
    </location>
</feature>
<dbReference type="STRING" id="42514.ENSPNAP00000019550"/>
<evidence type="ECO:0000256" key="1">
    <source>
        <dbReference type="ARBA" id="ARBA00004651"/>
    </source>
</evidence>
<evidence type="ECO:0000256" key="9">
    <source>
        <dbReference type="ARBA" id="ARBA00023224"/>
    </source>
</evidence>
<evidence type="ECO:0000256" key="2">
    <source>
        <dbReference type="ARBA" id="ARBA00022475"/>
    </source>
</evidence>
<dbReference type="CTD" id="100003167"/>
<dbReference type="Proteomes" id="UP001501920">
    <property type="component" value="Chromosome 2"/>
</dbReference>
<dbReference type="InterPro" id="IPR050119">
    <property type="entry name" value="CCR1-9-like"/>
</dbReference>
<keyword evidence="6 11" id="KW-0472">Membrane</keyword>
<dbReference type="PRINTS" id="PR01558">
    <property type="entry name" value="CHEMOKINER11"/>
</dbReference>
<dbReference type="OrthoDB" id="9874829at2759"/>
<dbReference type="PANTHER" id="PTHR10489">
    <property type="entry name" value="CELL ADHESION MOLECULE"/>
    <property type="match status" value="1"/>
</dbReference>
<name>A0A3B4D7Q8_PYGNA</name>
<evidence type="ECO:0000256" key="7">
    <source>
        <dbReference type="ARBA" id="ARBA00023170"/>
    </source>
</evidence>
<dbReference type="PROSITE" id="PS50262">
    <property type="entry name" value="G_PROTEIN_RECEP_F1_2"/>
    <property type="match status" value="1"/>
</dbReference>
<reference evidence="13" key="3">
    <citation type="submission" date="2025-09" db="UniProtKB">
        <authorList>
            <consortium name="Ensembl"/>
        </authorList>
    </citation>
    <scope>IDENTIFICATION</scope>
</reference>
<dbReference type="AlphaFoldDB" id="A0A3B4D7Q8"/>
<dbReference type="Ensembl" id="ENSPNAT00000029460.2">
    <property type="protein sequence ID" value="ENSPNAP00000019550.1"/>
    <property type="gene ID" value="ENSPNAG00000026151.2"/>
</dbReference>
<feature type="domain" description="G-protein coupled receptors family 1 profile" evidence="12">
    <location>
        <begin position="57"/>
        <end position="313"/>
    </location>
</feature>
<feature type="transmembrane region" description="Helical" evidence="11">
    <location>
        <begin position="78"/>
        <end position="97"/>
    </location>
</feature>
<dbReference type="GeneID" id="108437219"/>
<evidence type="ECO:0000313" key="13">
    <source>
        <dbReference type="Ensembl" id="ENSPNAP00000019550.1"/>
    </source>
</evidence>
<keyword evidence="4 11" id="KW-1133">Transmembrane helix</keyword>
<dbReference type="InterPro" id="IPR005383">
    <property type="entry name" value="ACKR4"/>
</dbReference>
<evidence type="ECO:0000313" key="14">
    <source>
        <dbReference type="Proteomes" id="UP001501920"/>
    </source>
</evidence>
<evidence type="ECO:0000256" key="10">
    <source>
        <dbReference type="RuleBase" id="RU000688"/>
    </source>
</evidence>
<dbReference type="GO" id="GO:0016493">
    <property type="term" value="F:C-C chemokine receptor activity"/>
    <property type="evidence" value="ECO:0007669"/>
    <property type="project" value="TreeGrafter"/>
</dbReference>
<feature type="transmembrane region" description="Helical" evidence="11">
    <location>
        <begin position="117"/>
        <end position="138"/>
    </location>
</feature>
<dbReference type="InterPro" id="IPR000355">
    <property type="entry name" value="Chemokine_rcpt"/>
</dbReference>
<dbReference type="GO" id="GO:0006955">
    <property type="term" value="P:immune response"/>
    <property type="evidence" value="ECO:0007669"/>
    <property type="project" value="TreeGrafter"/>
</dbReference>
<evidence type="ECO:0000256" key="3">
    <source>
        <dbReference type="ARBA" id="ARBA00022692"/>
    </source>
</evidence>
<evidence type="ECO:0000256" key="6">
    <source>
        <dbReference type="ARBA" id="ARBA00023136"/>
    </source>
</evidence>
<keyword evidence="8" id="KW-0325">Glycoprotein</keyword>
<dbReference type="PRINTS" id="PR00237">
    <property type="entry name" value="GPCRRHODOPSN"/>
</dbReference>
<comment type="similarity">
    <text evidence="10">Belongs to the G-protein coupled receptor 1 family.</text>
</comment>
<dbReference type="InterPro" id="IPR017452">
    <property type="entry name" value="GPCR_Rhodpsn_7TM"/>
</dbReference>
<feature type="transmembrane region" description="Helical" evidence="11">
    <location>
        <begin position="159"/>
        <end position="179"/>
    </location>
</feature>
<evidence type="ECO:0000256" key="4">
    <source>
        <dbReference type="ARBA" id="ARBA00022989"/>
    </source>
</evidence>
<dbReference type="GO" id="GO:0019722">
    <property type="term" value="P:calcium-mediated signaling"/>
    <property type="evidence" value="ECO:0007669"/>
    <property type="project" value="TreeGrafter"/>
</dbReference>
<feature type="transmembrane region" description="Helical" evidence="11">
    <location>
        <begin position="209"/>
        <end position="228"/>
    </location>
</feature>
<dbReference type="PROSITE" id="PS00237">
    <property type="entry name" value="G_PROTEIN_RECEP_F1_1"/>
    <property type="match status" value="1"/>
</dbReference>
<dbReference type="GeneTree" id="ENSGT01030000234667"/>
<reference evidence="13 14" key="1">
    <citation type="submission" date="2020-10" db="EMBL/GenBank/DDBJ databases">
        <title>Pygocentrus nattereri (red-bellied piranha) genome, fPygNat1, primary haplotype.</title>
        <authorList>
            <person name="Myers G."/>
            <person name="Meyer A."/>
            <person name="Karagic N."/>
            <person name="Pippel M."/>
            <person name="Winkler S."/>
            <person name="Tracey A."/>
            <person name="Wood J."/>
            <person name="Formenti G."/>
            <person name="Howe K."/>
            <person name="Fedrigo O."/>
            <person name="Jarvis E.D."/>
        </authorList>
    </citation>
    <scope>NUCLEOTIDE SEQUENCE [LARGE SCALE GENOMIC DNA]</scope>
</reference>
<dbReference type="InterPro" id="IPR000276">
    <property type="entry name" value="GPCR_Rhodpsn"/>
</dbReference>
<sequence length="364" mass="40952">MAHMDTEYYDYGEHENISYNFSYDDYQTICEKHDVRTFAKIFISVAYGLSLVVGIAGNALVVAVYTCSKRLKTLTDTFLINLAVADLLLLLTLPFWMSAAVQGWELGNVLCKLVTALYTINFTCGMLLLACISLDRYLALTPGLGERGLRKAFKKKHSVKLCLVVWTIALLLGIPDLVLSTVKEFSDRKMCIAVYTTDMAFQAKVTMEVLEILLGFLAPLIVMLYCYAHVARTLLKLPPENREKKWKPIQVLLAVVLAFILTQLPYNAVKFYRVLDVTHVLVTHCGVSKALDQATQVTESLALTHCCLNPVLYAFIGTSFRQHIMKFAKSCSKKKRSGQRREYQGVEMAFNTNSNSQEICSFSL</sequence>
<dbReference type="OMA" id="DYYYHEN"/>
<protein>
    <recommendedName>
        <fullName evidence="12">G-protein coupled receptors family 1 profile domain-containing protein</fullName>
    </recommendedName>
</protein>
<dbReference type="RefSeq" id="XP_017569662.1">
    <property type="nucleotide sequence ID" value="XM_017714173.1"/>
</dbReference>
<evidence type="ECO:0000256" key="8">
    <source>
        <dbReference type="ARBA" id="ARBA00023180"/>
    </source>
</evidence>
<feature type="transmembrane region" description="Helical" evidence="11">
    <location>
        <begin position="249"/>
        <end position="266"/>
    </location>
</feature>